<evidence type="ECO:0000313" key="2">
    <source>
        <dbReference type="EMBL" id="GIM88067.1"/>
    </source>
</evidence>
<organism evidence="3 4">
    <name type="scientific">Salinispora arenicola</name>
    <dbReference type="NCBI Taxonomy" id="168697"/>
    <lineage>
        <taxon>Bacteria</taxon>
        <taxon>Bacillati</taxon>
        <taxon>Actinomycetota</taxon>
        <taxon>Actinomycetes</taxon>
        <taxon>Micromonosporales</taxon>
        <taxon>Micromonosporaceae</taxon>
        <taxon>Salinispora</taxon>
    </lineage>
</organism>
<evidence type="ECO:0000313" key="5">
    <source>
        <dbReference type="Proteomes" id="UP000677457"/>
    </source>
</evidence>
<dbReference type="Proteomes" id="UP000315983">
    <property type="component" value="Unassembled WGS sequence"/>
</dbReference>
<name>A0A542XTH8_SALAC</name>
<evidence type="ECO:0000313" key="3">
    <source>
        <dbReference type="EMBL" id="TQL39158.1"/>
    </source>
</evidence>
<dbReference type="Gene3D" id="1.10.520.40">
    <property type="entry name" value="CRISPR-associated protein Cse2"/>
    <property type="match status" value="1"/>
</dbReference>
<dbReference type="InterPro" id="IPR013382">
    <property type="entry name" value="CRISPR-assoc_prot_Cse2"/>
</dbReference>
<dbReference type="EMBL" id="VFOL01000001">
    <property type="protein sequence ID" value="TQL39158.1"/>
    <property type="molecule type" value="Genomic_DNA"/>
</dbReference>
<protein>
    <submittedName>
        <fullName evidence="3">CRISPR system Cascade subunit CasB</fullName>
    </submittedName>
</protein>
<reference evidence="2 5" key="2">
    <citation type="submission" date="2021-03" db="EMBL/GenBank/DDBJ databases">
        <title>Whole genome shotgun sequence of Salinispora arenicola NBRC 105043.</title>
        <authorList>
            <person name="Komaki H."/>
            <person name="Tamura T."/>
        </authorList>
    </citation>
    <scope>NUCLEOTIDE SEQUENCE [LARGE SCALE GENOMIC DNA]</scope>
    <source>
        <strain evidence="2 5">NBRC 105043</strain>
    </source>
</reference>
<dbReference type="NCBIfam" id="TIGR02548">
    <property type="entry name" value="casB_cse2"/>
    <property type="match status" value="1"/>
</dbReference>
<sequence length="222" mass="24948">MADSEIKVRHYWERHVDDDGKPTQVPGSDLAALRRGAGRDAGDVPQMWRYYTTLQQDGRRSWRLAAEHAALTLYAVHQQSKVKPMHVSGIGLGTAMRALRLNGKFSQDAVDRRFAAAATATSFDEICLHLRGLITQLRTIDQPLDYTRLYHDLVRWQRPEEIASVRRAWGSRYFATSTNGEPKDGGPDRPTANGGADDNRRTRTIPHQSKEPATINVSQESV</sequence>
<reference evidence="3 4" key="1">
    <citation type="submission" date="2019-06" db="EMBL/GenBank/DDBJ databases">
        <title>Sequencing the genomes of 1000 actinobacteria strains.</title>
        <authorList>
            <person name="Klenk H.-P."/>
        </authorList>
    </citation>
    <scope>NUCLEOTIDE SEQUENCE [LARGE SCALE GENOMIC DNA]</scope>
    <source>
        <strain evidence="3 4">DSM 44819</strain>
    </source>
</reference>
<proteinExistence type="predicted"/>
<evidence type="ECO:0000256" key="1">
    <source>
        <dbReference type="SAM" id="MobiDB-lite"/>
    </source>
</evidence>
<dbReference type="GeneID" id="93773543"/>
<dbReference type="AlphaFoldDB" id="A0A542XTH8"/>
<dbReference type="Proteomes" id="UP000677457">
    <property type="component" value="Unassembled WGS sequence"/>
</dbReference>
<feature type="region of interest" description="Disordered" evidence="1">
    <location>
        <begin position="176"/>
        <end position="222"/>
    </location>
</feature>
<dbReference type="CDD" id="cd09731">
    <property type="entry name" value="Cse2_I-E"/>
    <property type="match status" value="1"/>
</dbReference>
<dbReference type="InterPro" id="IPR038287">
    <property type="entry name" value="Cse2_sf"/>
</dbReference>
<accession>A0A542XTH8</accession>
<comment type="caution">
    <text evidence="3">The sequence shown here is derived from an EMBL/GenBank/DDBJ whole genome shotgun (WGS) entry which is preliminary data.</text>
</comment>
<keyword evidence="5" id="KW-1185">Reference proteome</keyword>
<gene>
    <name evidence="3" type="ORF">FB564_4396</name>
    <name evidence="2" type="ORF">Sar04_48030</name>
</gene>
<dbReference type="RefSeq" id="WP_029025336.1">
    <property type="nucleotide sequence ID" value="NZ_BOQM01000058.1"/>
</dbReference>
<dbReference type="EMBL" id="BOQM01000058">
    <property type="protein sequence ID" value="GIM88067.1"/>
    <property type="molecule type" value="Genomic_DNA"/>
</dbReference>
<dbReference type="Pfam" id="PF09485">
    <property type="entry name" value="CRISPR_Cse2"/>
    <property type="match status" value="1"/>
</dbReference>
<evidence type="ECO:0000313" key="4">
    <source>
        <dbReference type="Proteomes" id="UP000315983"/>
    </source>
</evidence>